<reference evidence="1 2" key="1">
    <citation type="journal article" date="2004" name="Proc. Natl. Acad. Sci. U.S.A.">
        <title>The complete genomic sequence of Nocardia farcinica IFM 10152.</title>
        <authorList>
            <person name="Ishikawa J."/>
            <person name="Yamashita A."/>
            <person name="Mikami Y."/>
            <person name="Hoshino Y."/>
            <person name="Kurita H."/>
            <person name="Hotta K."/>
            <person name="Shiba T."/>
            <person name="Hattori M."/>
        </authorList>
    </citation>
    <scope>NUCLEOTIDE SEQUENCE [LARGE SCALE GENOMIC DNA]</scope>
    <source>
        <strain evidence="1 2">IFM 10152</strain>
    </source>
</reference>
<organism evidence="1 2">
    <name type="scientific">Nocardia farcinica (strain IFM 10152)</name>
    <dbReference type="NCBI Taxonomy" id="247156"/>
    <lineage>
        <taxon>Bacteria</taxon>
        <taxon>Bacillati</taxon>
        <taxon>Actinomycetota</taxon>
        <taxon>Actinomycetes</taxon>
        <taxon>Mycobacteriales</taxon>
        <taxon>Nocardiaceae</taxon>
        <taxon>Nocardia</taxon>
    </lineage>
</organism>
<dbReference type="OrthoDB" id="370326at2"/>
<name>Q5YSI5_NOCFA</name>
<accession>Q5YSI5</accession>
<sequence>MSSLVDLAADRATWYALTRTEKLQHITAALDGPCDEVAQQFLSTTPPSGWTSALKRSTAWREYGFPADPVEGDVHTAWDGSRWRYTSIPWWKQIDDDVFPF</sequence>
<gene>
    <name evidence="1" type="ordered locus">NFA_40080</name>
</gene>
<keyword evidence="2" id="KW-1185">Reference proteome</keyword>
<proteinExistence type="predicted"/>
<dbReference type="KEGG" id="nfa:NFA_40080"/>
<dbReference type="AlphaFoldDB" id="Q5YSI5"/>
<dbReference type="RefSeq" id="WP_011210541.1">
    <property type="nucleotide sequence ID" value="NC_006361.1"/>
</dbReference>
<dbReference type="HOGENOM" id="CLU_2288609_0_0_11"/>
<dbReference type="STRING" id="247156.NFA_40080"/>
<dbReference type="EMBL" id="AP006618">
    <property type="protein sequence ID" value="BAD58856.1"/>
    <property type="molecule type" value="Genomic_DNA"/>
</dbReference>
<dbReference type="GeneID" id="61134669"/>
<evidence type="ECO:0000313" key="2">
    <source>
        <dbReference type="Proteomes" id="UP000006820"/>
    </source>
</evidence>
<evidence type="ECO:0000313" key="1">
    <source>
        <dbReference type="EMBL" id="BAD58856.1"/>
    </source>
</evidence>
<protein>
    <submittedName>
        <fullName evidence="1">Uncharacterized protein</fullName>
    </submittedName>
</protein>
<dbReference type="Proteomes" id="UP000006820">
    <property type="component" value="Chromosome"/>
</dbReference>